<dbReference type="PANTHER" id="PTHR10889">
    <property type="entry name" value="DEOXYRIBOSE-PHOSPHATE ALDOLASE"/>
    <property type="match status" value="1"/>
</dbReference>
<evidence type="ECO:0000256" key="3">
    <source>
        <dbReference type="NCBIfam" id="TIGR00126"/>
    </source>
</evidence>
<sequence length="247" mass="26986">MNVKQYLDSTYLKTASQAGLSEAENNIVVKNAINEAVHEGFKLIMIRPEHVVLAKEIISKSHSALLIGTVIDFPEGKSSLETKIKEANKAIEDGADDLDFVCNYEAFKNGDTALVKQEIFIGTQIGLANNKTVKWIIEVAALNDKEIIQLSALIKNVVISNFKEEDYTSVFVKSSTGFYKTQNDLPNGATIPTIIMMLENASPLPVKAAGGVRSYQDATEMIRLGVKRIGTSAAKEIANGENTTNQY</sequence>
<dbReference type="RefSeq" id="WP_089479041.1">
    <property type="nucleotide sequence ID" value="NZ_MUGS01000011.1"/>
</dbReference>
<dbReference type="NCBIfam" id="TIGR00126">
    <property type="entry name" value="deoC"/>
    <property type="match status" value="1"/>
</dbReference>
<dbReference type="PIRSF" id="PIRSF001357">
    <property type="entry name" value="DeoC"/>
    <property type="match status" value="1"/>
</dbReference>
<reference evidence="4 5" key="1">
    <citation type="submission" date="2016-11" db="EMBL/GenBank/DDBJ databases">
        <title>Whole genomes of Flavobacteriaceae.</title>
        <authorList>
            <person name="Stine C."/>
            <person name="Li C."/>
            <person name="Tadesse D."/>
        </authorList>
    </citation>
    <scope>NUCLEOTIDE SEQUENCE [LARGE SCALE GENOMIC DNA]</scope>
    <source>
        <strain evidence="4 5">DSM 24704</strain>
    </source>
</reference>
<dbReference type="GO" id="GO:0004139">
    <property type="term" value="F:deoxyribose-phosphate aldolase activity"/>
    <property type="evidence" value="ECO:0007669"/>
    <property type="project" value="UniProtKB-UniRule"/>
</dbReference>
<comment type="caution">
    <text evidence="4">The sequence shown here is derived from an EMBL/GenBank/DDBJ whole genome shotgun (WGS) entry which is preliminary data.</text>
</comment>
<evidence type="ECO:0000256" key="2">
    <source>
        <dbReference type="ARBA" id="ARBA00023270"/>
    </source>
</evidence>
<protein>
    <recommendedName>
        <fullName evidence="3">Deoxyribose-phosphate aldolase</fullName>
        <ecNumber evidence="3">4.1.2.4</ecNumber>
    </recommendedName>
</protein>
<name>A0A227PE56_9FLAO</name>
<dbReference type="PANTHER" id="PTHR10889:SF1">
    <property type="entry name" value="DEOXYRIBOSE-PHOSPHATE ALDOLASE"/>
    <property type="match status" value="1"/>
</dbReference>
<evidence type="ECO:0000256" key="1">
    <source>
        <dbReference type="ARBA" id="ARBA00022490"/>
    </source>
</evidence>
<accession>A0A227PE56</accession>
<evidence type="ECO:0000313" key="4">
    <source>
        <dbReference type="EMBL" id="OXG07335.1"/>
    </source>
</evidence>
<evidence type="ECO:0000313" key="5">
    <source>
        <dbReference type="Proteomes" id="UP000214684"/>
    </source>
</evidence>
<keyword evidence="2" id="KW-0704">Schiff base</keyword>
<dbReference type="Pfam" id="PF01791">
    <property type="entry name" value="DeoC"/>
    <property type="match status" value="1"/>
</dbReference>
<dbReference type="AlphaFoldDB" id="A0A227PE56"/>
<dbReference type="InterPro" id="IPR002915">
    <property type="entry name" value="DeoC/FbaB/LacD_aldolase"/>
</dbReference>
<dbReference type="EC" id="4.1.2.4" evidence="3"/>
<organism evidence="4 5">
    <name type="scientific">Flavobacterium araucananum</name>
    <dbReference type="NCBI Taxonomy" id="946678"/>
    <lineage>
        <taxon>Bacteria</taxon>
        <taxon>Pseudomonadati</taxon>
        <taxon>Bacteroidota</taxon>
        <taxon>Flavobacteriia</taxon>
        <taxon>Flavobacteriales</taxon>
        <taxon>Flavobacteriaceae</taxon>
        <taxon>Flavobacterium</taxon>
    </lineage>
</organism>
<dbReference type="InterPro" id="IPR013785">
    <property type="entry name" value="Aldolase_TIM"/>
</dbReference>
<keyword evidence="1" id="KW-0963">Cytoplasm</keyword>
<dbReference type="Gene3D" id="3.20.20.70">
    <property type="entry name" value="Aldolase class I"/>
    <property type="match status" value="1"/>
</dbReference>
<dbReference type="Proteomes" id="UP000214684">
    <property type="component" value="Unassembled WGS sequence"/>
</dbReference>
<dbReference type="SMART" id="SM01133">
    <property type="entry name" value="DeoC"/>
    <property type="match status" value="1"/>
</dbReference>
<dbReference type="GO" id="GO:0009264">
    <property type="term" value="P:deoxyribonucleotide catabolic process"/>
    <property type="evidence" value="ECO:0007669"/>
    <property type="project" value="UniProtKB-UniRule"/>
</dbReference>
<keyword evidence="5" id="KW-1185">Reference proteome</keyword>
<dbReference type="GO" id="GO:0016052">
    <property type="term" value="P:carbohydrate catabolic process"/>
    <property type="evidence" value="ECO:0007669"/>
    <property type="project" value="TreeGrafter"/>
</dbReference>
<dbReference type="InterPro" id="IPR011343">
    <property type="entry name" value="DeoC"/>
</dbReference>
<proteinExistence type="predicted"/>
<dbReference type="SUPFAM" id="SSF51569">
    <property type="entry name" value="Aldolase"/>
    <property type="match status" value="1"/>
</dbReference>
<dbReference type="EMBL" id="MUGS01000011">
    <property type="protein sequence ID" value="OXG07335.1"/>
    <property type="molecule type" value="Genomic_DNA"/>
</dbReference>
<dbReference type="GO" id="GO:0005737">
    <property type="term" value="C:cytoplasm"/>
    <property type="evidence" value="ECO:0007669"/>
    <property type="project" value="InterPro"/>
</dbReference>
<gene>
    <name evidence="4" type="ORF">B0A64_08235</name>
</gene>
<dbReference type="OrthoDB" id="9778711at2"/>